<dbReference type="RefSeq" id="WP_044219851.1">
    <property type="nucleotide sequence ID" value="NZ_JRYR02000001.1"/>
</dbReference>
<dbReference type="NCBIfam" id="TIGR04183">
    <property type="entry name" value="Por_Secre_tail"/>
    <property type="match status" value="1"/>
</dbReference>
<evidence type="ECO:0000259" key="3">
    <source>
        <dbReference type="Pfam" id="PF18962"/>
    </source>
</evidence>
<dbReference type="EMBL" id="JRYR02000001">
    <property type="protein sequence ID" value="OHX67912.1"/>
    <property type="molecule type" value="Genomic_DNA"/>
</dbReference>
<dbReference type="InterPro" id="IPR013517">
    <property type="entry name" value="FG-GAP"/>
</dbReference>
<sequence length="716" mass="80690">MKNYILTLLILFYTLFTHAQNIGIVPSDDIPISKNAVQLKNPFFGGLNAPQFYNLDLNLNGESDLVIFDRTSRKVYTFLWNQGWEYAPEFENIFPQNIRFWMQLIDFNDDGSKDLIIGEEGGIYLYKNISTQNQVIFEVTPQQLNTTTFSGNPTPLSASLSDTPAIVDINGDGQKDFITFVPGLGGTIEAHLFQEEVDGVPSFKKTTNFWGSFQECGDCATYVFDNEQCPSGNRIMHLGSSITLFDINGNGLNDLIIGEKSCNNLVFLPNKGTTTEAVFDEYIINFPQNMPIDFPDFPAAYFIDTNNDQLQDMIVAPNIDVNDLYKTDFSKYIWRYQNTGTKTSPIWTLQEDDFLQNTGIDVGQRSRVTLYDVNGDGAQDLLIGYRNSYDENNQPQGGGITYLKNTGSNTSPAFEWVTDNYLNITEWGKVDIYPQVIDWNGDGELNLLISSVVPNSNQGGVYLFDINTPYSESASPTLIYEHRPDDVVYFTDINDDGKADILHGKYSGQLEYHQQNNDGTFSLVEESYLGVGADLLRKYPSAFVEDLDNDGNEDLLLWDDSGTPRIWRNFKSANPDYQGRAFFSNTDNEFISYTYGNRLNSVLLNNYLITSSESGGLTLGSLDNYNQPTSISKVDKTIDFIKVYPNPATFSVTIKNIGKSPTTLSIFNNLGQVMYVIDLKIDDNKKIDTHEWPRGMYFIKAANSNNSIQTKRLILQ</sequence>
<dbReference type="PANTHER" id="PTHR44103">
    <property type="entry name" value="PROPROTEIN CONVERTASE P"/>
    <property type="match status" value="1"/>
</dbReference>
<protein>
    <recommendedName>
        <fullName evidence="3">Secretion system C-terminal sorting domain-containing protein</fullName>
    </recommendedName>
</protein>
<accession>A0A1S1Z3V4</accession>
<dbReference type="Gene3D" id="2.130.10.130">
    <property type="entry name" value="Integrin alpha, N-terminal"/>
    <property type="match status" value="3"/>
</dbReference>
<dbReference type="Pfam" id="PF13517">
    <property type="entry name" value="FG-GAP_3"/>
    <property type="match status" value="2"/>
</dbReference>
<dbReference type="Pfam" id="PF18962">
    <property type="entry name" value="Por_Secre_tail"/>
    <property type="match status" value="1"/>
</dbReference>
<evidence type="ECO:0000256" key="1">
    <source>
        <dbReference type="ARBA" id="ARBA00022729"/>
    </source>
</evidence>
<dbReference type="OrthoDB" id="9816120at2"/>
<evidence type="ECO:0000313" key="5">
    <source>
        <dbReference type="Proteomes" id="UP000179797"/>
    </source>
</evidence>
<dbReference type="SUPFAM" id="SSF69318">
    <property type="entry name" value="Integrin alpha N-terminal domain"/>
    <property type="match status" value="2"/>
</dbReference>
<dbReference type="AlphaFoldDB" id="A0A1S1Z3V4"/>
<evidence type="ECO:0000313" key="4">
    <source>
        <dbReference type="EMBL" id="OHX67912.1"/>
    </source>
</evidence>
<evidence type="ECO:0000256" key="2">
    <source>
        <dbReference type="SAM" id="SignalP"/>
    </source>
</evidence>
<name>A0A1S1Z3V4_FLAPC</name>
<proteinExistence type="predicted"/>
<dbReference type="InterPro" id="IPR028994">
    <property type="entry name" value="Integrin_alpha_N"/>
</dbReference>
<organism evidence="4 5">
    <name type="scientific">Flammeovirga pacifica</name>
    <dbReference type="NCBI Taxonomy" id="915059"/>
    <lineage>
        <taxon>Bacteria</taxon>
        <taxon>Pseudomonadati</taxon>
        <taxon>Bacteroidota</taxon>
        <taxon>Cytophagia</taxon>
        <taxon>Cytophagales</taxon>
        <taxon>Flammeovirgaceae</taxon>
        <taxon>Flammeovirga</taxon>
    </lineage>
</organism>
<feature type="domain" description="Secretion system C-terminal sorting" evidence="3">
    <location>
        <begin position="643"/>
        <end position="714"/>
    </location>
</feature>
<keyword evidence="1 2" id="KW-0732">Signal</keyword>
<reference evidence="4 5" key="1">
    <citation type="journal article" date="2012" name="Int. J. Syst. Evol. Microbiol.">
        <title>Flammeovirga pacifica sp. nov., isolated from deep-sea sediment.</title>
        <authorList>
            <person name="Xu H."/>
            <person name="Fu Y."/>
            <person name="Yang N."/>
            <person name="Ding Z."/>
            <person name="Lai Q."/>
            <person name="Zeng R."/>
        </authorList>
    </citation>
    <scope>NUCLEOTIDE SEQUENCE [LARGE SCALE GENOMIC DNA]</scope>
    <source>
        <strain evidence="5">DSM 24597 / LMG 26175 / WPAGA1</strain>
    </source>
</reference>
<feature type="chain" id="PRO_5010376450" description="Secretion system C-terminal sorting domain-containing protein" evidence="2">
    <location>
        <begin position="20"/>
        <end position="716"/>
    </location>
</feature>
<keyword evidence="5" id="KW-1185">Reference proteome</keyword>
<dbReference type="STRING" id="915059.NH26_16985"/>
<feature type="signal peptide" evidence="2">
    <location>
        <begin position="1"/>
        <end position="19"/>
    </location>
</feature>
<dbReference type="InterPro" id="IPR026444">
    <property type="entry name" value="Secre_tail"/>
</dbReference>
<gene>
    <name evidence="4" type="ORF">NH26_16985</name>
</gene>
<comment type="caution">
    <text evidence="4">The sequence shown here is derived from an EMBL/GenBank/DDBJ whole genome shotgun (WGS) entry which is preliminary data.</text>
</comment>
<dbReference type="Proteomes" id="UP000179797">
    <property type="component" value="Unassembled WGS sequence"/>
</dbReference>
<dbReference type="PANTHER" id="PTHR44103:SF1">
    <property type="entry name" value="PROPROTEIN CONVERTASE P"/>
    <property type="match status" value="1"/>
</dbReference>